<evidence type="ECO:0000256" key="4">
    <source>
        <dbReference type="ARBA" id="ARBA00022771"/>
    </source>
</evidence>
<evidence type="ECO:0000256" key="7">
    <source>
        <dbReference type="PROSITE-ProRule" id="PRU00042"/>
    </source>
</evidence>
<dbReference type="InterPro" id="IPR036236">
    <property type="entry name" value="Znf_C2H2_sf"/>
</dbReference>
<dbReference type="AlphaFoldDB" id="A0A3P7Q4R6"/>
<dbReference type="GO" id="GO:0000978">
    <property type="term" value="F:RNA polymerase II cis-regulatory region sequence-specific DNA binding"/>
    <property type="evidence" value="ECO:0007669"/>
    <property type="project" value="TreeGrafter"/>
</dbReference>
<dbReference type="SMART" id="SM00355">
    <property type="entry name" value="ZnF_C2H2"/>
    <property type="match status" value="3"/>
</dbReference>
<organism evidence="10 11">
    <name type="scientific">Dibothriocephalus latus</name>
    <name type="common">Fish tapeworm</name>
    <name type="synonym">Diphyllobothrium latum</name>
    <dbReference type="NCBI Taxonomy" id="60516"/>
    <lineage>
        <taxon>Eukaryota</taxon>
        <taxon>Metazoa</taxon>
        <taxon>Spiralia</taxon>
        <taxon>Lophotrochozoa</taxon>
        <taxon>Platyhelminthes</taxon>
        <taxon>Cestoda</taxon>
        <taxon>Eucestoda</taxon>
        <taxon>Diphyllobothriidea</taxon>
        <taxon>Diphyllobothriidae</taxon>
        <taxon>Dibothriocephalus</taxon>
    </lineage>
</organism>
<evidence type="ECO:0000313" key="10">
    <source>
        <dbReference type="EMBL" id="VDN25576.1"/>
    </source>
</evidence>
<feature type="compositionally biased region" description="Basic and acidic residues" evidence="8">
    <location>
        <begin position="38"/>
        <end position="49"/>
    </location>
</feature>
<comment type="subcellular location">
    <subcellularLocation>
        <location evidence="1">Nucleus</location>
    </subcellularLocation>
</comment>
<dbReference type="EMBL" id="UYRU01075214">
    <property type="protein sequence ID" value="VDN25576.1"/>
    <property type="molecule type" value="Genomic_DNA"/>
</dbReference>
<accession>A0A3P7Q4R6</accession>
<evidence type="ECO:0000256" key="6">
    <source>
        <dbReference type="ARBA" id="ARBA00023242"/>
    </source>
</evidence>
<evidence type="ECO:0000256" key="3">
    <source>
        <dbReference type="ARBA" id="ARBA00022737"/>
    </source>
</evidence>
<protein>
    <recommendedName>
        <fullName evidence="9">C2H2-type domain-containing protein</fullName>
    </recommendedName>
</protein>
<evidence type="ECO:0000256" key="1">
    <source>
        <dbReference type="ARBA" id="ARBA00004123"/>
    </source>
</evidence>
<dbReference type="Proteomes" id="UP000281553">
    <property type="component" value="Unassembled WGS sequence"/>
</dbReference>
<evidence type="ECO:0000259" key="9">
    <source>
        <dbReference type="PROSITE" id="PS50157"/>
    </source>
</evidence>
<dbReference type="GO" id="GO:0009913">
    <property type="term" value="P:epidermal cell differentiation"/>
    <property type="evidence" value="ECO:0007669"/>
    <property type="project" value="TreeGrafter"/>
</dbReference>
<dbReference type="InterPro" id="IPR027756">
    <property type="entry name" value="Ovo-like"/>
</dbReference>
<keyword evidence="5" id="KW-0862">Zinc</keyword>
<keyword evidence="6" id="KW-0539">Nucleus</keyword>
<dbReference type="GO" id="GO:0008270">
    <property type="term" value="F:zinc ion binding"/>
    <property type="evidence" value="ECO:0007669"/>
    <property type="project" value="UniProtKB-KW"/>
</dbReference>
<dbReference type="PROSITE" id="PS50157">
    <property type="entry name" value="ZINC_FINGER_C2H2_2"/>
    <property type="match status" value="1"/>
</dbReference>
<evidence type="ECO:0000256" key="5">
    <source>
        <dbReference type="ARBA" id="ARBA00022833"/>
    </source>
</evidence>
<dbReference type="GO" id="GO:0000981">
    <property type="term" value="F:DNA-binding transcription factor activity, RNA polymerase II-specific"/>
    <property type="evidence" value="ECO:0007669"/>
    <property type="project" value="TreeGrafter"/>
</dbReference>
<dbReference type="GO" id="GO:0005634">
    <property type="term" value="C:nucleus"/>
    <property type="evidence" value="ECO:0007669"/>
    <property type="project" value="UniProtKB-SubCell"/>
</dbReference>
<evidence type="ECO:0000256" key="2">
    <source>
        <dbReference type="ARBA" id="ARBA00022723"/>
    </source>
</evidence>
<keyword evidence="11" id="KW-1185">Reference proteome</keyword>
<dbReference type="PROSITE" id="PS00028">
    <property type="entry name" value="ZINC_FINGER_C2H2_1"/>
    <property type="match status" value="2"/>
</dbReference>
<keyword evidence="2" id="KW-0479">Metal-binding</keyword>
<evidence type="ECO:0000313" key="11">
    <source>
        <dbReference type="Proteomes" id="UP000281553"/>
    </source>
</evidence>
<name>A0A3P7Q4R6_DIBLA</name>
<feature type="region of interest" description="Disordered" evidence="8">
    <location>
        <begin position="1"/>
        <end position="58"/>
    </location>
</feature>
<feature type="compositionally biased region" description="Polar residues" evidence="8">
    <location>
        <begin position="19"/>
        <end position="29"/>
    </location>
</feature>
<keyword evidence="4 7" id="KW-0863">Zinc-finger</keyword>
<keyword evidence="3" id="KW-0677">Repeat</keyword>
<proteinExistence type="predicted"/>
<dbReference type="OrthoDB" id="6285163at2759"/>
<evidence type="ECO:0000256" key="8">
    <source>
        <dbReference type="SAM" id="MobiDB-lite"/>
    </source>
</evidence>
<dbReference type="SUPFAM" id="SSF57667">
    <property type="entry name" value="beta-beta-alpha zinc fingers"/>
    <property type="match status" value="1"/>
</dbReference>
<dbReference type="PANTHER" id="PTHR10032:SF271">
    <property type="entry name" value="RH12261P-RELATED"/>
    <property type="match status" value="1"/>
</dbReference>
<reference evidence="10 11" key="1">
    <citation type="submission" date="2018-11" db="EMBL/GenBank/DDBJ databases">
        <authorList>
            <consortium name="Pathogen Informatics"/>
        </authorList>
    </citation>
    <scope>NUCLEOTIDE SEQUENCE [LARGE SCALE GENOMIC DNA]</scope>
</reference>
<sequence length="212" mass="23853">MLENKENQLPPGNLPTDPQPATNTDNVTAAVSFPPQCKSEETSQEKEAPTKTGPTTEDVLEVQTRVKMDSDPPSDYGHYKVVDRSPNRKSIRLKLKKILPGKGEDEPSGCTKATSPDQKMTCKICGEDCASFRVLRKHLRCQHPKVKEPTVCDMCGEDCGSLRRLRAHVRSQHPITKVHRCEVCNKEFTQECSLVYHLAFMHSRESALFDFI</sequence>
<dbReference type="InterPro" id="IPR013087">
    <property type="entry name" value="Znf_C2H2_type"/>
</dbReference>
<feature type="domain" description="C2H2-type" evidence="9">
    <location>
        <begin position="179"/>
        <end position="207"/>
    </location>
</feature>
<dbReference type="Gene3D" id="3.30.160.60">
    <property type="entry name" value="Classic Zinc Finger"/>
    <property type="match status" value="1"/>
</dbReference>
<gene>
    <name evidence="10" type="ORF">DILT_LOCUS14645</name>
</gene>
<dbReference type="PANTHER" id="PTHR10032">
    <property type="entry name" value="ZINC FINGER PROTEIN WITH KRAB AND SCAN DOMAINS"/>
    <property type="match status" value="1"/>
</dbReference>